<dbReference type="EMBL" id="BMAW01003172">
    <property type="protein sequence ID" value="GFS82195.1"/>
    <property type="molecule type" value="Genomic_DNA"/>
</dbReference>
<protein>
    <recommendedName>
        <fullName evidence="3">Reverse transcriptase/retrotransposon-derived protein RNase H-like domain-containing protein</fullName>
    </recommendedName>
</protein>
<evidence type="ECO:0000313" key="1">
    <source>
        <dbReference type="EMBL" id="GFS82195.1"/>
    </source>
</evidence>
<accession>A0A8X6MWX3</accession>
<reference evidence="1" key="1">
    <citation type="submission" date="2020-08" db="EMBL/GenBank/DDBJ databases">
        <title>Multicomponent nature underlies the extraordinary mechanical properties of spider dragline silk.</title>
        <authorList>
            <person name="Kono N."/>
            <person name="Nakamura H."/>
            <person name="Mori M."/>
            <person name="Yoshida Y."/>
            <person name="Ohtoshi R."/>
            <person name="Malay A.D."/>
            <person name="Moran D.A.P."/>
            <person name="Tomita M."/>
            <person name="Numata K."/>
            <person name="Arakawa K."/>
        </authorList>
    </citation>
    <scope>NUCLEOTIDE SEQUENCE</scope>
</reference>
<evidence type="ECO:0000313" key="2">
    <source>
        <dbReference type="Proteomes" id="UP000887013"/>
    </source>
</evidence>
<proteinExistence type="predicted"/>
<evidence type="ECO:0008006" key="3">
    <source>
        <dbReference type="Google" id="ProtNLM"/>
    </source>
</evidence>
<comment type="caution">
    <text evidence="1">The sequence shown here is derived from an EMBL/GenBank/DDBJ whole genome shotgun (WGS) entry which is preliminary data.</text>
</comment>
<dbReference type="AlphaFoldDB" id="A0A8X6MWX3"/>
<gene>
    <name evidence="1" type="ORF">NPIL_381621</name>
</gene>
<organism evidence="1 2">
    <name type="scientific">Nephila pilipes</name>
    <name type="common">Giant wood spider</name>
    <name type="synonym">Nephila maculata</name>
    <dbReference type="NCBI Taxonomy" id="299642"/>
    <lineage>
        <taxon>Eukaryota</taxon>
        <taxon>Metazoa</taxon>
        <taxon>Ecdysozoa</taxon>
        <taxon>Arthropoda</taxon>
        <taxon>Chelicerata</taxon>
        <taxon>Arachnida</taxon>
        <taxon>Araneae</taxon>
        <taxon>Araneomorphae</taxon>
        <taxon>Entelegynae</taxon>
        <taxon>Araneoidea</taxon>
        <taxon>Nephilidae</taxon>
        <taxon>Nephila</taxon>
    </lineage>
</organism>
<keyword evidence="2" id="KW-1185">Reference proteome</keyword>
<sequence>MFQALDSETTTHIEVLQEESWFKPKELVFKILVGGPFSGSSNAGVPYQVYCDASDHGVGSCELQQD</sequence>
<name>A0A8X6MWX3_NEPPI</name>
<dbReference type="Proteomes" id="UP000887013">
    <property type="component" value="Unassembled WGS sequence"/>
</dbReference>